<sequence length="655" mass="73301">MHLLFDILYAAHANGTHHKLAMDALNHLHGDDAPRRRNLFLKYYEPYLRGSKDPDKKFKDFRNHVLHVSQDYWGGAEKATRKWYDALVESLRDQKWSDAAYHAGVLSHYYSDPIMPFHTAQSEAENNIHRAVEWSISCSYDRLRATAVLRGQLGVRVPTGEDWLEQMVREGAEKSHQQYHVLIDHYNFKQGRRNPPRGLDVVCRDTVSALLGHAIGGFARILEHAFDEAAVTPPRVLLVAETVLATLEMPIQWVTHRMENKQQAELIRQMFREYQKTGKVERNLPEDVRAVRDELLGGPVEDGEKPAATPLHAGYDLPEVNLASLTRSRLGHDSTVKSPKPKPPKPIAQPPAEVPQPEPVKSLPVKAEPARVEAKKEESPNEDPALHREPDLSRERGLRSVPEPEPTKHDDRLESIEEATSEFQPLKGVKIRPKLPPKKKLASKTDQRDVDPPIVKSPKPADLKIAQPESIEQESPVAKSGVEQVETKAEEKPAIKERAIEEKKPVEGKPLKFYLEASDPVVDAPSIGNKTAKRLNGVGIRTVAQLIAADPDAVAPKIKVHHITADVLAEWQAQATLVCRIPMLRGHDAQLLTGCGYENPEAIARADADMLLIEVEEYAETAAGDRILRGSSPPDLAEVTNWIAWARQARRLQAA</sequence>
<reference evidence="4 5" key="1">
    <citation type="submission" date="2018-02" db="EMBL/GenBank/DDBJ databases">
        <title>Comparative genomes isolates from brazilian mangrove.</title>
        <authorList>
            <person name="Araujo J.E."/>
            <person name="Taketani R.G."/>
            <person name="Silva M.C.P."/>
            <person name="Loureco M.V."/>
            <person name="Andreote F.D."/>
        </authorList>
    </citation>
    <scope>NUCLEOTIDE SEQUENCE [LARGE SCALE GENOMIC DNA]</scope>
    <source>
        <strain evidence="4 5">Hex-1 MGV</strain>
    </source>
</reference>
<evidence type="ECO:0000259" key="3">
    <source>
        <dbReference type="Pfam" id="PF14229"/>
    </source>
</evidence>
<dbReference type="Pfam" id="PF14229">
    <property type="entry name" value="DUF4332"/>
    <property type="match status" value="1"/>
</dbReference>
<evidence type="ECO:0000313" key="5">
    <source>
        <dbReference type="Proteomes" id="UP000238322"/>
    </source>
</evidence>
<feature type="compositionally biased region" description="Basic and acidic residues" evidence="1">
    <location>
        <begin position="368"/>
        <end position="398"/>
    </location>
</feature>
<dbReference type="Gene3D" id="1.10.150.20">
    <property type="entry name" value="5' to 3' exonuclease, C-terminal subdomain"/>
    <property type="match status" value="1"/>
</dbReference>
<organism evidence="4 5">
    <name type="scientific">Blastopirellula marina</name>
    <dbReference type="NCBI Taxonomy" id="124"/>
    <lineage>
        <taxon>Bacteria</taxon>
        <taxon>Pseudomonadati</taxon>
        <taxon>Planctomycetota</taxon>
        <taxon>Planctomycetia</taxon>
        <taxon>Pirellulales</taxon>
        <taxon>Pirellulaceae</taxon>
        <taxon>Blastopirellula</taxon>
    </lineage>
</organism>
<feature type="domain" description="Phospholipase C/D" evidence="2">
    <location>
        <begin position="16"/>
        <end position="137"/>
    </location>
</feature>
<feature type="compositionally biased region" description="Basic and acidic residues" evidence="1">
    <location>
        <begin position="405"/>
        <end position="415"/>
    </location>
</feature>
<dbReference type="RefSeq" id="WP_105330324.1">
    <property type="nucleotide sequence ID" value="NZ_PUHY01000010.1"/>
</dbReference>
<dbReference type="Proteomes" id="UP000238322">
    <property type="component" value="Unassembled WGS sequence"/>
</dbReference>
<dbReference type="InterPro" id="IPR025567">
    <property type="entry name" value="DUF4332"/>
</dbReference>
<evidence type="ECO:0000256" key="1">
    <source>
        <dbReference type="SAM" id="MobiDB-lite"/>
    </source>
</evidence>
<dbReference type="CDD" id="cd10981">
    <property type="entry name" value="ZnPC_S1P1"/>
    <property type="match status" value="1"/>
</dbReference>
<accession>A0A2S8FQY6</accession>
<evidence type="ECO:0008006" key="6">
    <source>
        <dbReference type="Google" id="ProtNLM"/>
    </source>
</evidence>
<name>A0A2S8FQY6_9BACT</name>
<dbReference type="Gene3D" id="1.10.575.10">
    <property type="entry name" value="P1 Nuclease"/>
    <property type="match status" value="1"/>
</dbReference>
<feature type="compositionally biased region" description="Basic residues" evidence="1">
    <location>
        <begin position="429"/>
        <end position="442"/>
    </location>
</feature>
<gene>
    <name evidence="4" type="ORF">C5Y83_13860</name>
</gene>
<dbReference type="EMBL" id="PUHY01000010">
    <property type="protein sequence ID" value="PQO34593.1"/>
    <property type="molecule type" value="Genomic_DNA"/>
</dbReference>
<evidence type="ECO:0000313" key="4">
    <source>
        <dbReference type="EMBL" id="PQO34593.1"/>
    </source>
</evidence>
<feature type="compositionally biased region" description="Basic and acidic residues" evidence="1">
    <location>
        <begin position="485"/>
        <end position="501"/>
    </location>
</feature>
<dbReference type="InterPro" id="IPR029002">
    <property type="entry name" value="PLPC/GPLD1"/>
</dbReference>
<dbReference type="Pfam" id="PF00882">
    <property type="entry name" value="Zn_dep_PLPC"/>
    <property type="match status" value="1"/>
</dbReference>
<feature type="region of interest" description="Disordered" evidence="1">
    <location>
        <begin position="331"/>
        <end position="501"/>
    </location>
</feature>
<protein>
    <recommendedName>
        <fullName evidence="6">DUF4332 domain-containing protein</fullName>
    </recommendedName>
</protein>
<comment type="caution">
    <text evidence="4">The sequence shown here is derived from an EMBL/GenBank/DDBJ whole genome shotgun (WGS) entry which is preliminary data.</text>
</comment>
<dbReference type="InterPro" id="IPR008947">
    <property type="entry name" value="PLipase_C/P1_nuclease_dom_sf"/>
</dbReference>
<dbReference type="GO" id="GO:0016788">
    <property type="term" value="F:hydrolase activity, acting on ester bonds"/>
    <property type="evidence" value="ECO:0007669"/>
    <property type="project" value="InterPro"/>
</dbReference>
<feature type="domain" description="DUF4332" evidence="3">
    <location>
        <begin position="525"/>
        <end position="648"/>
    </location>
</feature>
<feature type="compositionally biased region" description="Pro residues" evidence="1">
    <location>
        <begin position="344"/>
        <end position="358"/>
    </location>
</feature>
<proteinExistence type="predicted"/>
<evidence type="ECO:0000259" key="2">
    <source>
        <dbReference type="Pfam" id="PF00882"/>
    </source>
</evidence>
<dbReference type="SUPFAM" id="SSF48537">
    <property type="entry name" value="Phospholipase C/P1 nuclease"/>
    <property type="match status" value="1"/>
</dbReference>
<dbReference type="AlphaFoldDB" id="A0A2S8FQY6"/>
<dbReference type="OrthoDB" id="268732at2"/>